<organism evidence="2 3">
    <name type="scientific">Meganyctiphanes norvegica</name>
    <name type="common">Northern krill</name>
    <name type="synonym">Thysanopoda norvegica</name>
    <dbReference type="NCBI Taxonomy" id="48144"/>
    <lineage>
        <taxon>Eukaryota</taxon>
        <taxon>Metazoa</taxon>
        <taxon>Ecdysozoa</taxon>
        <taxon>Arthropoda</taxon>
        <taxon>Crustacea</taxon>
        <taxon>Multicrustacea</taxon>
        <taxon>Malacostraca</taxon>
        <taxon>Eumalacostraca</taxon>
        <taxon>Eucarida</taxon>
        <taxon>Euphausiacea</taxon>
        <taxon>Euphausiidae</taxon>
        <taxon>Meganyctiphanes</taxon>
    </lineage>
</organism>
<sequence length="173" mass="19932">MGSTRPQNKAEAASPHCLRKTSRILVTSILLTMLLMSYFTSRYKLEPQMLMTSGDHHAAETLVEDHHPAETLDEGNHATAETMDEVFTRRLDLLNQSCTRYNLDQYAYEWSHATFVFYTHLHTLWSYKVCLNFKTGSESWKSLAKELVQQNIPPATRDITLLTVRHPFSRIVS</sequence>
<proteinExistence type="predicted"/>
<evidence type="ECO:0008006" key="4">
    <source>
        <dbReference type="Google" id="ProtNLM"/>
    </source>
</evidence>
<reference evidence="2 3" key="1">
    <citation type="submission" date="2024-05" db="EMBL/GenBank/DDBJ databases">
        <authorList>
            <person name="Wallberg A."/>
        </authorList>
    </citation>
    <scope>NUCLEOTIDE SEQUENCE [LARGE SCALE GENOMIC DNA]</scope>
</reference>
<feature type="transmembrane region" description="Helical" evidence="1">
    <location>
        <begin position="24"/>
        <end position="41"/>
    </location>
</feature>
<dbReference type="EMBL" id="CAXKWB010000156">
    <property type="protein sequence ID" value="CAL4059544.1"/>
    <property type="molecule type" value="Genomic_DNA"/>
</dbReference>
<keyword evidence="1" id="KW-1133">Transmembrane helix</keyword>
<dbReference type="AlphaFoldDB" id="A0AAV2PHH5"/>
<accession>A0AAV2PHH5</accession>
<evidence type="ECO:0000256" key="1">
    <source>
        <dbReference type="SAM" id="Phobius"/>
    </source>
</evidence>
<keyword evidence="3" id="KW-1185">Reference proteome</keyword>
<evidence type="ECO:0000313" key="3">
    <source>
        <dbReference type="Proteomes" id="UP001497623"/>
    </source>
</evidence>
<feature type="non-terminal residue" evidence="2">
    <location>
        <position position="173"/>
    </location>
</feature>
<evidence type="ECO:0000313" key="2">
    <source>
        <dbReference type="EMBL" id="CAL4059544.1"/>
    </source>
</evidence>
<keyword evidence="1" id="KW-0472">Membrane</keyword>
<dbReference type="Proteomes" id="UP001497623">
    <property type="component" value="Unassembled WGS sequence"/>
</dbReference>
<comment type="caution">
    <text evidence="2">The sequence shown here is derived from an EMBL/GenBank/DDBJ whole genome shotgun (WGS) entry which is preliminary data.</text>
</comment>
<keyword evidence="1" id="KW-0812">Transmembrane</keyword>
<name>A0AAV2PHH5_MEGNR</name>
<protein>
    <recommendedName>
        <fullName evidence="4">Carbohydrate sulfotransferase</fullName>
    </recommendedName>
</protein>
<gene>
    <name evidence="2" type="ORF">MNOR_LOCUS666</name>
</gene>